<reference evidence="10 11" key="1">
    <citation type="submission" date="2018-10" db="EMBL/GenBank/DDBJ databases">
        <title>Falsibacillus sp. genome draft.</title>
        <authorList>
            <person name="Shi S."/>
        </authorList>
    </citation>
    <scope>NUCLEOTIDE SEQUENCE [LARGE SCALE GENOMIC DNA]</scope>
    <source>
        <strain evidence="10 11">GY 10110</strain>
    </source>
</reference>
<dbReference type="GO" id="GO:0005524">
    <property type="term" value="F:ATP binding"/>
    <property type="evidence" value="ECO:0007669"/>
    <property type="project" value="UniProtKB-UniRule"/>
</dbReference>
<dbReference type="EMBL" id="RCVZ01000021">
    <property type="protein sequence ID" value="RLQ91675.1"/>
    <property type="molecule type" value="Genomic_DNA"/>
</dbReference>
<comment type="domain">
    <text evidence="8">The N-terminal region contains the highly conserved SGGXDS motif, predicted to be a P-loop motif involved in ATP binding.</text>
</comment>
<dbReference type="SMART" id="SM00977">
    <property type="entry name" value="TilS_C"/>
    <property type="match status" value="1"/>
</dbReference>
<keyword evidence="3 8" id="KW-0436">Ligase</keyword>
<dbReference type="NCBIfam" id="TIGR02432">
    <property type="entry name" value="lysidine_TilS_N"/>
    <property type="match status" value="1"/>
</dbReference>
<feature type="domain" description="Lysidine-tRNA(Ile) synthetase C-terminal" evidence="9">
    <location>
        <begin position="388"/>
        <end position="458"/>
    </location>
</feature>
<comment type="subcellular location">
    <subcellularLocation>
        <location evidence="1 8">Cytoplasm</location>
    </subcellularLocation>
</comment>
<dbReference type="InterPro" id="IPR012094">
    <property type="entry name" value="tRNA_Ile_lys_synt"/>
</dbReference>
<evidence type="ECO:0000313" key="10">
    <source>
        <dbReference type="EMBL" id="RLQ91675.1"/>
    </source>
</evidence>
<organism evidence="10 11">
    <name type="scientific">Falsibacillus albus</name>
    <dbReference type="NCBI Taxonomy" id="2478915"/>
    <lineage>
        <taxon>Bacteria</taxon>
        <taxon>Bacillati</taxon>
        <taxon>Bacillota</taxon>
        <taxon>Bacilli</taxon>
        <taxon>Bacillales</taxon>
        <taxon>Bacillaceae</taxon>
        <taxon>Falsibacillus</taxon>
    </lineage>
</organism>
<evidence type="ECO:0000256" key="7">
    <source>
        <dbReference type="ARBA" id="ARBA00048539"/>
    </source>
</evidence>
<evidence type="ECO:0000256" key="3">
    <source>
        <dbReference type="ARBA" id="ARBA00022598"/>
    </source>
</evidence>
<comment type="function">
    <text evidence="8">Ligates lysine onto the cytidine present at position 34 of the AUA codon-specific tRNA(Ile) that contains the anticodon CAU, in an ATP-dependent manner. Cytidine is converted to lysidine, thus changing the amino acid specificity of the tRNA from methionine to isoleucine.</text>
</comment>
<keyword evidence="11" id="KW-1185">Reference proteome</keyword>
<protein>
    <recommendedName>
        <fullName evidence="8">tRNA(Ile)-lysidine synthase</fullName>
        <ecNumber evidence="8">6.3.4.19</ecNumber>
    </recommendedName>
    <alternativeName>
        <fullName evidence="8">tRNA(Ile)-2-lysyl-cytidine synthase</fullName>
    </alternativeName>
    <alternativeName>
        <fullName evidence="8">tRNA(Ile)-lysidine synthetase</fullName>
    </alternativeName>
</protein>
<dbReference type="SUPFAM" id="SSF82829">
    <property type="entry name" value="MesJ substrate recognition domain-like"/>
    <property type="match status" value="1"/>
</dbReference>
<comment type="caution">
    <text evidence="10">The sequence shown here is derived from an EMBL/GenBank/DDBJ whole genome shotgun (WGS) entry which is preliminary data.</text>
</comment>
<feature type="binding site" evidence="8">
    <location>
        <begin position="29"/>
        <end position="34"/>
    </location>
    <ligand>
        <name>ATP</name>
        <dbReference type="ChEBI" id="CHEBI:30616"/>
    </ligand>
</feature>
<dbReference type="GO" id="GO:0032267">
    <property type="term" value="F:tRNA(Ile)-lysidine synthase activity"/>
    <property type="evidence" value="ECO:0007669"/>
    <property type="project" value="UniProtKB-EC"/>
</dbReference>
<evidence type="ECO:0000256" key="5">
    <source>
        <dbReference type="ARBA" id="ARBA00022741"/>
    </source>
</evidence>
<keyword evidence="5 8" id="KW-0547">Nucleotide-binding</keyword>
<dbReference type="PANTHER" id="PTHR43033:SF1">
    <property type="entry name" value="TRNA(ILE)-LYSIDINE SYNTHASE-RELATED"/>
    <property type="match status" value="1"/>
</dbReference>
<evidence type="ECO:0000256" key="2">
    <source>
        <dbReference type="ARBA" id="ARBA00022490"/>
    </source>
</evidence>
<dbReference type="InterPro" id="IPR015262">
    <property type="entry name" value="tRNA_Ile_lys_synt_subst-bd"/>
</dbReference>
<comment type="catalytic activity">
    <reaction evidence="7 8">
        <text>cytidine(34) in tRNA(Ile2) + L-lysine + ATP = lysidine(34) in tRNA(Ile2) + AMP + diphosphate + H(+)</text>
        <dbReference type="Rhea" id="RHEA:43744"/>
        <dbReference type="Rhea" id="RHEA-COMP:10625"/>
        <dbReference type="Rhea" id="RHEA-COMP:10670"/>
        <dbReference type="ChEBI" id="CHEBI:15378"/>
        <dbReference type="ChEBI" id="CHEBI:30616"/>
        <dbReference type="ChEBI" id="CHEBI:32551"/>
        <dbReference type="ChEBI" id="CHEBI:33019"/>
        <dbReference type="ChEBI" id="CHEBI:82748"/>
        <dbReference type="ChEBI" id="CHEBI:83665"/>
        <dbReference type="ChEBI" id="CHEBI:456215"/>
        <dbReference type="EC" id="6.3.4.19"/>
    </reaction>
</comment>
<evidence type="ECO:0000259" key="9">
    <source>
        <dbReference type="SMART" id="SM00977"/>
    </source>
</evidence>
<evidence type="ECO:0000256" key="8">
    <source>
        <dbReference type="HAMAP-Rule" id="MF_01161"/>
    </source>
</evidence>
<sequence>MLEYERKVSAFIESHQLIANGDRVLIAVSGGPDSLSLLHYLYKRQEFYKIQVAAVHVDHMLRGKQSNEDLLFVQKFCATYGIPFHSKAIDIKKIMDEENKGMQETARQYRYKYFAEIVNGKDFNKLAFGHHGDDQVETVLMRMTRGAVGKSRAGIPFKRPFERGYIIRPLLPLQKKEIEEYCTRFGLEPRRDPSNDKDDYTRNRFRHRVLPALKEENPKVHEQFQRFSEEMLEDEYFLQELTKVEMNKLWNSSDGEISIEITPFKKMPLPLQRRGIQLILNYLYKDLPSSLSAVHIHDIFRLIGSNHPSGHIDLPKALQVRRSYDHCLFTFRQQTADEPFEYELPMEGVLPLPDGDEIIIRRGIDQDLHSRDNQNFFCVDPSRVIMPLKVRTRKQGDRIAIKGLNGTKKVKDIFIDQKIPLKSREGWPLVTDQSGTILWLPGLKKSIYDEPDLNKPFLVLQYISQSSSRGPLN</sequence>
<dbReference type="OrthoDB" id="9807403at2"/>
<evidence type="ECO:0000256" key="6">
    <source>
        <dbReference type="ARBA" id="ARBA00022840"/>
    </source>
</evidence>
<dbReference type="AlphaFoldDB" id="A0A3L7JN28"/>
<dbReference type="GO" id="GO:0005737">
    <property type="term" value="C:cytoplasm"/>
    <property type="evidence" value="ECO:0007669"/>
    <property type="project" value="UniProtKB-SubCell"/>
</dbReference>
<dbReference type="Pfam" id="PF11734">
    <property type="entry name" value="TilS_C"/>
    <property type="match status" value="1"/>
</dbReference>
<dbReference type="HAMAP" id="MF_01161">
    <property type="entry name" value="tRNA_Ile_lys_synt"/>
    <property type="match status" value="1"/>
</dbReference>
<dbReference type="NCBIfam" id="TIGR02433">
    <property type="entry name" value="lysidine_TilS_C"/>
    <property type="match status" value="1"/>
</dbReference>
<dbReference type="Pfam" id="PF09179">
    <property type="entry name" value="TilS"/>
    <property type="match status" value="1"/>
</dbReference>
<dbReference type="InterPro" id="IPR012795">
    <property type="entry name" value="tRNA_Ile_lys_synt_N"/>
</dbReference>
<dbReference type="Pfam" id="PF01171">
    <property type="entry name" value="ATP_bind_3"/>
    <property type="match status" value="1"/>
</dbReference>
<proteinExistence type="inferred from homology"/>
<dbReference type="RefSeq" id="WP_121682500.1">
    <property type="nucleotide sequence ID" value="NZ_RCVZ01000021.1"/>
</dbReference>
<dbReference type="SUPFAM" id="SSF56037">
    <property type="entry name" value="PheT/TilS domain"/>
    <property type="match status" value="1"/>
</dbReference>
<keyword evidence="6 8" id="KW-0067">ATP-binding</keyword>
<dbReference type="GO" id="GO:0006400">
    <property type="term" value="P:tRNA modification"/>
    <property type="evidence" value="ECO:0007669"/>
    <property type="project" value="UniProtKB-UniRule"/>
</dbReference>
<gene>
    <name evidence="8 10" type="primary">tilS</name>
    <name evidence="10" type="ORF">D9X91_20385</name>
</gene>
<dbReference type="Proteomes" id="UP000276770">
    <property type="component" value="Unassembled WGS sequence"/>
</dbReference>
<dbReference type="Gene3D" id="3.40.50.620">
    <property type="entry name" value="HUPs"/>
    <property type="match status" value="1"/>
</dbReference>
<keyword evidence="4 8" id="KW-0819">tRNA processing</keyword>
<dbReference type="CDD" id="cd01992">
    <property type="entry name" value="TilS_N"/>
    <property type="match status" value="1"/>
</dbReference>
<accession>A0A3L7JN28</accession>
<evidence type="ECO:0000313" key="11">
    <source>
        <dbReference type="Proteomes" id="UP000276770"/>
    </source>
</evidence>
<evidence type="ECO:0000256" key="4">
    <source>
        <dbReference type="ARBA" id="ARBA00022694"/>
    </source>
</evidence>
<dbReference type="InterPro" id="IPR011063">
    <property type="entry name" value="TilS/TtcA_N"/>
</dbReference>
<dbReference type="EC" id="6.3.4.19" evidence="8"/>
<evidence type="ECO:0000256" key="1">
    <source>
        <dbReference type="ARBA" id="ARBA00004496"/>
    </source>
</evidence>
<dbReference type="InterPro" id="IPR012796">
    <property type="entry name" value="Lysidine-tRNA-synth_C"/>
</dbReference>
<dbReference type="SUPFAM" id="SSF52402">
    <property type="entry name" value="Adenine nucleotide alpha hydrolases-like"/>
    <property type="match status" value="1"/>
</dbReference>
<name>A0A3L7JN28_9BACI</name>
<dbReference type="Gene3D" id="3.30.465.60">
    <property type="match status" value="1"/>
</dbReference>
<keyword evidence="2 8" id="KW-0963">Cytoplasm</keyword>
<dbReference type="InterPro" id="IPR014729">
    <property type="entry name" value="Rossmann-like_a/b/a_fold"/>
</dbReference>
<comment type="similarity">
    <text evidence="8">Belongs to the tRNA(Ile)-lysidine synthase family.</text>
</comment>
<dbReference type="PANTHER" id="PTHR43033">
    <property type="entry name" value="TRNA(ILE)-LYSIDINE SYNTHASE-RELATED"/>
    <property type="match status" value="1"/>
</dbReference>